<feature type="active site" evidence="2">
    <location>
        <position position="27"/>
    </location>
</feature>
<dbReference type="Gene3D" id="3.40.1180.10">
    <property type="entry name" value="Decaprenyl diphosphate synthase-like"/>
    <property type="match status" value="1"/>
</dbReference>
<dbReference type="PANTHER" id="PTHR10291">
    <property type="entry name" value="DEHYDRODOLICHYL DIPHOSPHATE SYNTHASE FAMILY MEMBER"/>
    <property type="match status" value="1"/>
</dbReference>
<feature type="binding site" evidence="2">
    <location>
        <position position="27"/>
    </location>
    <ligand>
        <name>Mg(2+)</name>
        <dbReference type="ChEBI" id="CHEBI:18420"/>
    </ligand>
</feature>
<organism evidence="3 4">
    <name type="scientific">Ruminococcus flavefaciens 007c</name>
    <dbReference type="NCBI Taxonomy" id="1341157"/>
    <lineage>
        <taxon>Bacteria</taxon>
        <taxon>Bacillati</taxon>
        <taxon>Bacillota</taxon>
        <taxon>Clostridia</taxon>
        <taxon>Eubacteriales</taxon>
        <taxon>Oscillospiraceae</taxon>
        <taxon>Ruminococcus</taxon>
    </lineage>
</organism>
<feature type="binding site" evidence="2">
    <location>
        <position position="44"/>
    </location>
    <ligand>
        <name>substrate</name>
    </ligand>
</feature>
<protein>
    <recommendedName>
        <fullName evidence="2">Isoprenyl transferase</fullName>
        <ecNumber evidence="2">2.5.1.-</ecNumber>
    </recommendedName>
</protein>
<evidence type="ECO:0000313" key="4">
    <source>
        <dbReference type="Proteomes" id="UP000019365"/>
    </source>
</evidence>
<feature type="binding site" evidence="2">
    <location>
        <position position="194"/>
    </location>
    <ligand>
        <name>substrate</name>
    </ligand>
</feature>
<dbReference type="NCBIfam" id="TIGR00055">
    <property type="entry name" value="uppS"/>
    <property type="match status" value="1"/>
</dbReference>
<evidence type="ECO:0000313" key="3">
    <source>
        <dbReference type="EMBL" id="EWM53616.1"/>
    </source>
</evidence>
<dbReference type="PANTHER" id="PTHR10291:SF0">
    <property type="entry name" value="DEHYDRODOLICHYL DIPHOSPHATE SYNTHASE 2"/>
    <property type="match status" value="1"/>
</dbReference>
<reference evidence="3 4" key="1">
    <citation type="journal article" date="2014" name="PLoS ONE">
        <title>Rumen cellulosomics: divergent fiber-degrading strategies revealed by comparative genome-wide analysis of six ruminococcal strains.</title>
        <authorList>
            <person name="Dassa B."/>
            <person name="Borovok I."/>
            <person name="Ruimy-Israeli V."/>
            <person name="Lamed R."/>
            <person name="Flint H.J."/>
            <person name="Duncan S.H."/>
            <person name="Henrissat B."/>
            <person name="Coutinho P."/>
            <person name="Morrison M."/>
            <person name="Mosoni P."/>
            <person name="Yeoman C.J."/>
            <person name="White B.A."/>
            <person name="Bayer E.A."/>
        </authorList>
    </citation>
    <scope>NUCLEOTIDE SEQUENCE [LARGE SCALE GENOMIC DNA]</scope>
    <source>
        <strain evidence="3 4">007c</strain>
    </source>
</reference>
<dbReference type="PROSITE" id="PS01066">
    <property type="entry name" value="UPP_SYNTHASE"/>
    <property type="match status" value="1"/>
</dbReference>
<evidence type="ECO:0000256" key="2">
    <source>
        <dbReference type="HAMAP-Rule" id="MF_01139"/>
    </source>
</evidence>
<dbReference type="CDD" id="cd00475">
    <property type="entry name" value="Cis_IPPS"/>
    <property type="match status" value="1"/>
</dbReference>
<dbReference type="eggNOG" id="COG0020">
    <property type="taxonomic scope" value="Bacteria"/>
</dbReference>
<dbReference type="FunFam" id="3.40.1180.10:FF:000001">
    <property type="entry name" value="(2E,6E)-farnesyl-diphosphate-specific ditrans,polycis-undecaprenyl-diphosphate synthase"/>
    <property type="match status" value="1"/>
</dbReference>
<dbReference type="EC" id="2.5.1.-" evidence="2"/>
<dbReference type="Pfam" id="PF01255">
    <property type="entry name" value="Prenyltransf"/>
    <property type="match status" value="1"/>
</dbReference>
<feature type="binding site" evidence="2">
    <location>
        <position position="32"/>
    </location>
    <ligand>
        <name>substrate</name>
    </ligand>
</feature>
<feature type="binding site" evidence="2">
    <location>
        <position position="40"/>
    </location>
    <ligand>
        <name>substrate</name>
    </ligand>
</feature>
<dbReference type="SUPFAM" id="SSF64005">
    <property type="entry name" value="Undecaprenyl diphosphate synthase"/>
    <property type="match status" value="1"/>
</dbReference>
<comment type="cofactor">
    <cofactor evidence="2">
        <name>Mg(2+)</name>
        <dbReference type="ChEBI" id="CHEBI:18420"/>
    </cofactor>
    <text evidence="2">Binds 2 magnesium ions per subunit.</text>
</comment>
<keyword evidence="2" id="KW-0479">Metal-binding</keyword>
<dbReference type="InterPro" id="IPR018520">
    <property type="entry name" value="UPP_synth-like_CS"/>
</dbReference>
<feature type="binding site" evidence="2">
    <location>
        <begin position="28"/>
        <end position="31"/>
    </location>
    <ligand>
        <name>substrate</name>
    </ligand>
</feature>
<accession>W7UEP8</accession>
<feature type="binding site" evidence="2">
    <location>
        <position position="78"/>
    </location>
    <ligand>
        <name>substrate</name>
    </ligand>
</feature>
<feature type="binding site" evidence="2">
    <location>
        <position position="76"/>
    </location>
    <ligand>
        <name>substrate</name>
    </ligand>
</feature>
<dbReference type="Proteomes" id="UP000019365">
    <property type="component" value="Unassembled WGS sequence"/>
</dbReference>
<dbReference type="AlphaFoldDB" id="W7UEP8"/>
<comment type="caution">
    <text evidence="3">The sequence shown here is derived from an EMBL/GenBank/DDBJ whole genome shotgun (WGS) entry which is preliminary data.</text>
</comment>
<proteinExistence type="inferred from homology"/>
<dbReference type="InterPro" id="IPR036424">
    <property type="entry name" value="UPP_synth-like_sf"/>
</dbReference>
<dbReference type="GO" id="GO:0005829">
    <property type="term" value="C:cytosol"/>
    <property type="evidence" value="ECO:0007669"/>
    <property type="project" value="TreeGrafter"/>
</dbReference>
<comment type="subunit">
    <text evidence="2">Homodimer.</text>
</comment>
<keyword evidence="1 2" id="KW-0808">Transferase</keyword>
<dbReference type="PATRIC" id="fig|1341157.4.peg.1641"/>
<dbReference type="InterPro" id="IPR001441">
    <property type="entry name" value="UPP_synth-like"/>
</dbReference>
<evidence type="ECO:0000256" key="1">
    <source>
        <dbReference type="ARBA" id="ARBA00022679"/>
    </source>
</evidence>
<dbReference type="GO" id="GO:0008834">
    <property type="term" value="F:ditrans,polycis-undecaprenyl-diphosphate synthase [(2E,6E)-farnesyl-diphosphate specific] activity"/>
    <property type="evidence" value="ECO:0007669"/>
    <property type="project" value="TreeGrafter"/>
</dbReference>
<dbReference type="GO" id="GO:0000287">
    <property type="term" value="F:magnesium ion binding"/>
    <property type="evidence" value="ECO:0007669"/>
    <property type="project" value="UniProtKB-UniRule"/>
</dbReference>
<name>W7UEP8_RUMFL</name>
<dbReference type="RefSeq" id="WP_037299035.1">
    <property type="nucleotide sequence ID" value="NZ_ATAX01000024.1"/>
</dbReference>
<feature type="binding site" evidence="2">
    <location>
        <begin position="200"/>
        <end position="202"/>
    </location>
    <ligand>
        <name>substrate</name>
    </ligand>
</feature>
<keyword evidence="2" id="KW-0460">Magnesium</keyword>
<sequence length="246" mass="28196">MALFGKKEKTELALPEVLPEHVGFIMDGNGRWAKKRGLPRSLGHREGAKNFRKIVRHCKDIGLKTISFYAFSTENWKRSQDEVGALMNLFRDYLADVRNFLSENTRMVFLGDKSAFDPDIREKMEKLEADSAQYTEMTILMAVNYGGRDEIARAARILAEKAVKGEISPADIDEQAVSDNLYTTGYPDVDLLIRPSGEQRISNYLIWQCAYAEFYYTDILWPDFTPKELDKALIEYGNRNRRFGGV</sequence>
<feature type="binding site" evidence="2">
    <location>
        <begin position="72"/>
        <end position="74"/>
    </location>
    <ligand>
        <name>substrate</name>
    </ligand>
</feature>
<comment type="function">
    <text evidence="2">Catalyzes the condensation of isopentenyl diphosphate (IPP) with allylic pyrophosphates generating different type of terpenoids.</text>
</comment>
<dbReference type="OrthoDB" id="4191603at2"/>
<feature type="binding site" evidence="2">
    <location>
        <position position="213"/>
    </location>
    <ligand>
        <name>Mg(2+)</name>
        <dbReference type="ChEBI" id="CHEBI:18420"/>
    </ligand>
</feature>
<keyword evidence="4" id="KW-1185">Reference proteome</keyword>
<dbReference type="GO" id="GO:0016094">
    <property type="term" value="P:polyprenol biosynthetic process"/>
    <property type="evidence" value="ECO:0007669"/>
    <property type="project" value="TreeGrafter"/>
</dbReference>
<dbReference type="EMBL" id="ATAX01000024">
    <property type="protein sequence ID" value="EWM53616.1"/>
    <property type="molecule type" value="Genomic_DNA"/>
</dbReference>
<gene>
    <name evidence="3" type="ORF">RF007C_06040</name>
</gene>
<comment type="similarity">
    <text evidence="2">Belongs to the UPP synthase family.</text>
</comment>
<dbReference type="HAMAP" id="MF_01139">
    <property type="entry name" value="ISPT"/>
    <property type="match status" value="1"/>
</dbReference>
<feature type="active site" description="Proton acceptor" evidence="2">
    <location>
        <position position="75"/>
    </location>
</feature>